<dbReference type="EMBL" id="CAXKWB010070135">
    <property type="protein sequence ID" value="CAL4193736.1"/>
    <property type="molecule type" value="Genomic_DNA"/>
</dbReference>
<gene>
    <name evidence="1" type="ORF">MNOR_LOCUS36876</name>
</gene>
<feature type="non-terminal residue" evidence="1">
    <location>
        <position position="321"/>
    </location>
</feature>
<dbReference type="AlphaFoldDB" id="A0AAV2SFB0"/>
<evidence type="ECO:0000313" key="2">
    <source>
        <dbReference type="Proteomes" id="UP001497623"/>
    </source>
</evidence>
<evidence type="ECO:0000313" key="1">
    <source>
        <dbReference type="EMBL" id="CAL4193736.1"/>
    </source>
</evidence>
<reference evidence="1 2" key="1">
    <citation type="submission" date="2024-05" db="EMBL/GenBank/DDBJ databases">
        <authorList>
            <person name="Wallberg A."/>
        </authorList>
    </citation>
    <scope>NUCLEOTIDE SEQUENCE [LARGE SCALE GENOMIC DNA]</scope>
</reference>
<proteinExistence type="predicted"/>
<protein>
    <recommendedName>
        <fullName evidence="3">Interferon-induced very large GTPase 1-like</fullName>
    </recommendedName>
</protein>
<dbReference type="PANTHER" id="PTHR14819:SF25">
    <property type="entry name" value="CHROMOSOME UNDETERMINED SCAFFOLD_52, WHOLE GENOME SHOTGUN SEQUENCE"/>
    <property type="match status" value="1"/>
</dbReference>
<comment type="caution">
    <text evidence="1">The sequence shown here is derived from an EMBL/GenBank/DDBJ whole genome shotgun (WGS) entry which is preliminary data.</text>
</comment>
<dbReference type="Proteomes" id="UP001497623">
    <property type="component" value="Unassembled WGS sequence"/>
</dbReference>
<sequence>MFSSHVTYSSKLTLYAKVMEDLFEKRDFGMYIRFINDTNTAMESWIKMYVSDYCFEIVESGKNRLEKQANEILEDSIEALIKCVKKNSLSTKDISFQVWLQNFYNCAQGIVPFSETVFDLFDMKEVEVTDFIQFEKKVIKNLEEVQKSHERIFRTGNLESLNSLVEKPHISLAKNILGCTKRCPLCYVTCIKTSDHPGEHSAPYHYPLGVAGYHDEKTKELMMETCNVLCAGELSFRNYDTYHKWYKYKDYRSVDEYYKSWNIAPNTSLEASLYWQWVFCQFYKEFAEYHMAKCNKIPLKWKNIVEEDVKNSIKIKFNDSS</sequence>
<evidence type="ECO:0008006" key="3">
    <source>
        <dbReference type="Google" id="ProtNLM"/>
    </source>
</evidence>
<accession>A0AAV2SFB0</accession>
<name>A0AAV2SFB0_MEGNR</name>
<dbReference type="InterPro" id="IPR052986">
    <property type="entry name" value="VLIG_GTPase"/>
</dbReference>
<organism evidence="1 2">
    <name type="scientific">Meganyctiphanes norvegica</name>
    <name type="common">Northern krill</name>
    <name type="synonym">Thysanopoda norvegica</name>
    <dbReference type="NCBI Taxonomy" id="48144"/>
    <lineage>
        <taxon>Eukaryota</taxon>
        <taxon>Metazoa</taxon>
        <taxon>Ecdysozoa</taxon>
        <taxon>Arthropoda</taxon>
        <taxon>Crustacea</taxon>
        <taxon>Multicrustacea</taxon>
        <taxon>Malacostraca</taxon>
        <taxon>Eumalacostraca</taxon>
        <taxon>Eucarida</taxon>
        <taxon>Euphausiacea</taxon>
        <taxon>Euphausiidae</taxon>
        <taxon>Meganyctiphanes</taxon>
    </lineage>
</organism>
<keyword evidence="2" id="KW-1185">Reference proteome</keyword>
<dbReference type="PANTHER" id="PTHR14819">
    <property type="entry name" value="GTP-BINDING"/>
    <property type="match status" value="1"/>
</dbReference>